<reference evidence="2" key="1">
    <citation type="submission" date="2013-04" db="EMBL/GenBank/DDBJ databases">
        <title>The genome sequencing project of 58 acetic acid bacteria.</title>
        <authorList>
            <person name="Okamoto-Kainuma A."/>
            <person name="Ishikawa M."/>
            <person name="Umino S."/>
            <person name="Koizumi Y."/>
            <person name="Shiwa Y."/>
            <person name="Yoshikawa H."/>
            <person name="Matsutani M."/>
            <person name="Matsushita K."/>
        </authorList>
    </citation>
    <scope>NUCLEOTIDE SEQUENCE</scope>
    <source>
        <strain evidence="2">DSM 15669</strain>
    </source>
</reference>
<organism evidence="2 3">
    <name type="scientific">Saccharibacter floricola DSM 15669</name>
    <dbReference type="NCBI Taxonomy" id="1123227"/>
    <lineage>
        <taxon>Bacteria</taxon>
        <taxon>Pseudomonadati</taxon>
        <taxon>Pseudomonadota</taxon>
        <taxon>Alphaproteobacteria</taxon>
        <taxon>Acetobacterales</taxon>
        <taxon>Acetobacteraceae</taxon>
        <taxon>Saccharibacter</taxon>
    </lineage>
</organism>
<name>A0ABQ0P0R9_9PROT</name>
<dbReference type="RefSeq" id="WP_018980344.1">
    <property type="nucleotide sequence ID" value="NZ_BAQD01000095.1"/>
</dbReference>
<protein>
    <submittedName>
        <fullName evidence="2">Uncharacterized protein</fullName>
    </submittedName>
</protein>
<gene>
    <name evidence="2" type="ORF">AA15669_1787</name>
</gene>
<evidence type="ECO:0000313" key="2">
    <source>
        <dbReference type="EMBL" id="GBQ08446.1"/>
    </source>
</evidence>
<feature type="region of interest" description="Disordered" evidence="1">
    <location>
        <begin position="1"/>
        <end position="20"/>
    </location>
</feature>
<proteinExistence type="predicted"/>
<sequence>MTLAVRKKTPKGTPFPRPNAGIAEAYRRSMHRAIALMGRDYVREIRQLYQQNGLGLVGDEAPNQPRDEHGRWVAQGGASFVGLQKTYAALLDRLEAEGKQRGPYGVAAWNMGPGGHDTRQEAELNRPVVLGEIPHPDISHARIPIIFSEGRQKTTHPSGKGWGRRHIEFRHGRQIRELGFKHALEFAHYIVTHHTQDIESPRHRSRNLVITKESVEHMIEALHLTPVGDHYRVTTAYPTEEKMGTIR</sequence>
<feature type="compositionally biased region" description="Basic residues" evidence="1">
    <location>
        <begin position="1"/>
        <end position="10"/>
    </location>
</feature>
<evidence type="ECO:0000256" key="1">
    <source>
        <dbReference type="SAM" id="MobiDB-lite"/>
    </source>
</evidence>
<dbReference type="EMBL" id="BAQD01000095">
    <property type="protein sequence ID" value="GBQ08446.1"/>
    <property type="molecule type" value="Genomic_DNA"/>
</dbReference>
<dbReference type="Proteomes" id="UP001062901">
    <property type="component" value="Unassembled WGS sequence"/>
</dbReference>
<comment type="caution">
    <text evidence="2">The sequence shown here is derived from an EMBL/GenBank/DDBJ whole genome shotgun (WGS) entry which is preliminary data.</text>
</comment>
<keyword evidence="3" id="KW-1185">Reference proteome</keyword>
<evidence type="ECO:0000313" key="3">
    <source>
        <dbReference type="Proteomes" id="UP001062901"/>
    </source>
</evidence>
<accession>A0ABQ0P0R9</accession>